<keyword evidence="3" id="KW-1185">Reference proteome</keyword>
<proteinExistence type="predicted"/>
<dbReference type="EMBL" id="OX459956">
    <property type="protein sequence ID" value="CAI9161078.1"/>
    <property type="molecule type" value="Genomic_DNA"/>
</dbReference>
<organism evidence="2 3">
    <name type="scientific">Rangifer tarandus platyrhynchus</name>
    <name type="common">Svalbard reindeer</name>
    <dbReference type="NCBI Taxonomy" id="3082113"/>
    <lineage>
        <taxon>Eukaryota</taxon>
        <taxon>Metazoa</taxon>
        <taxon>Chordata</taxon>
        <taxon>Craniata</taxon>
        <taxon>Vertebrata</taxon>
        <taxon>Euteleostomi</taxon>
        <taxon>Mammalia</taxon>
        <taxon>Eutheria</taxon>
        <taxon>Laurasiatheria</taxon>
        <taxon>Artiodactyla</taxon>
        <taxon>Ruminantia</taxon>
        <taxon>Pecora</taxon>
        <taxon>Cervidae</taxon>
        <taxon>Odocoileinae</taxon>
        <taxon>Rangifer</taxon>
    </lineage>
</organism>
<evidence type="ECO:0000256" key="1">
    <source>
        <dbReference type="SAM" id="MobiDB-lite"/>
    </source>
</evidence>
<name>A0ABN8YHN4_RANTA</name>
<feature type="compositionally biased region" description="Pro residues" evidence="1">
    <location>
        <begin position="13"/>
        <end position="22"/>
    </location>
</feature>
<protein>
    <submittedName>
        <fullName evidence="2">Uncharacterized protein</fullName>
    </submittedName>
</protein>
<evidence type="ECO:0000313" key="3">
    <source>
        <dbReference type="Proteomes" id="UP001176941"/>
    </source>
</evidence>
<reference evidence="2" key="1">
    <citation type="submission" date="2023-04" db="EMBL/GenBank/DDBJ databases">
        <authorList>
            <consortium name="ELIXIR-Norway"/>
        </authorList>
    </citation>
    <scope>NUCLEOTIDE SEQUENCE [LARGE SCALE GENOMIC DNA]</scope>
</reference>
<accession>A0ABN8YHN4</accession>
<dbReference type="Proteomes" id="UP001176941">
    <property type="component" value="Chromosome 20"/>
</dbReference>
<evidence type="ECO:0000313" key="2">
    <source>
        <dbReference type="EMBL" id="CAI9161078.1"/>
    </source>
</evidence>
<feature type="region of interest" description="Disordered" evidence="1">
    <location>
        <begin position="1"/>
        <end position="22"/>
    </location>
</feature>
<gene>
    <name evidence="2" type="ORF">MRATA1EN1_LOCUS10040</name>
</gene>
<sequence length="176" mass="18841">MVLALRGRSPGAPLVPVPPRELPAPPEPQHLLFGGLQAPQRGLGGVASRTGPLCPSGLRRPGDWPSTSKTARLEGISWTVERPQGLRRGSRFWCRKQSAGSGPPPYLPCDLRLPRWACFLLLKLLVTSSQPAKRGEAGVSCWTPDSPTASLHSLGSITTHPGLSFSICERVQNKAA</sequence>